<accession>A0A0U2W0F6</accession>
<dbReference type="AlphaFoldDB" id="A0A0U2W0F6"/>
<gene>
    <name evidence="4" type="ORF">IJ22_05940</name>
</gene>
<evidence type="ECO:0000256" key="2">
    <source>
        <dbReference type="SAM" id="MobiDB-lite"/>
    </source>
</evidence>
<evidence type="ECO:0000256" key="1">
    <source>
        <dbReference type="ARBA" id="ARBA00005662"/>
    </source>
</evidence>
<dbReference type="Pfam" id="PF09587">
    <property type="entry name" value="PGA_cap"/>
    <property type="match status" value="1"/>
</dbReference>
<dbReference type="InterPro" id="IPR019079">
    <property type="entry name" value="Capsule_synth_CapA"/>
</dbReference>
<protein>
    <submittedName>
        <fullName evidence="4">Poly-gamma-glutamate biosynthesis capsule formation protein</fullName>
    </submittedName>
</protein>
<reference evidence="4 5" key="2">
    <citation type="journal article" date="2016" name="Genome Announc.">
        <title>Complete Genome Sequences of Two Interactive Moderate Thermophiles, Paenibacillus napthalenovorans 32O-Y and Paenibacillus sp. 32O-W.</title>
        <authorList>
            <person name="Butler R.R.III."/>
            <person name="Wang J."/>
            <person name="Stark B.C."/>
            <person name="Pombert J.F."/>
        </authorList>
    </citation>
    <scope>NUCLEOTIDE SEQUENCE [LARGE SCALE GENOMIC DNA]</scope>
    <source>
        <strain evidence="4 5">32O-Y</strain>
    </source>
</reference>
<dbReference type="InterPro" id="IPR029052">
    <property type="entry name" value="Metallo-depent_PP-like"/>
</dbReference>
<dbReference type="PANTHER" id="PTHR33393:SF13">
    <property type="entry name" value="PGA BIOSYNTHESIS PROTEIN CAPA"/>
    <property type="match status" value="1"/>
</dbReference>
<dbReference type="PANTHER" id="PTHR33393">
    <property type="entry name" value="POLYGLUTAMINE SYNTHESIS ACCESSORY PROTEIN RV0574C-RELATED"/>
    <property type="match status" value="1"/>
</dbReference>
<evidence type="ECO:0000313" key="4">
    <source>
        <dbReference type="EMBL" id="ALS20981.1"/>
    </source>
</evidence>
<dbReference type="Proteomes" id="UP000061660">
    <property type="component" value="Chromosome"/>
</dbReference>
<dbReference type="InterPro" id="IPR052169">
    <property type="entry name" value="CW_Biosynth-Accessory"/>
</dbReference>
<feature type="compositionally biased region" description="Polar residues" evidence="2">
    <location>
        <begin position="499"/>
        <end position="511"/>
    </location>
</feature>
<dbReference type="CDD" id="cd07381">
    <property type="entry name" value="MPP_CapA"/>
    <property type="match status" value="1"/>
</dbReference>
<dbReference type="EMBL" id="CP013652">
    <property type="protein sequence ID" value="ALS20981.1"/>
    <property type="molecule type" value="Genomic_DNA"/>
</dbReference>
<feature type="compositionally biased region" description="Polar residues" evidence="2">
    <location>
        <begin position="431"/>
        <end position="461"/>
    </location>
</feature>
<keyword evidence="5" id="KW-1185">Reference proteome</keyword>
<dbReference type="PATRIC" id="fig|162209.4.peg.628"/>
<evidence type="ECO:0000313" key="5">
    <source>
        <dbReference type="Proteomes" id="UP000061660"/>
    </source>
</evidence>
<feature type="compositionally biased region" description="Polar residues" evidence="2">
    <location>
        <begin position="468"/>
        <end position="481"/>
    </location>
</feature>
<evidence type="ECO:0000259" key="3">
    <source>
        <dbReference type="SMART" id="SM00854"/>
    </source>
</evidence>
<sequence>MNRMLWLKITLLTVLTIGAFAYLMQELDRPHGMVEGEAASGAKTPPAPSAGVQPRQDDADKPPAVNENEQANIAPDNDKAADRVNMSFVGDVMFAGKVEALLKQHGYDYPFKYVRSYLEKADIAVANLETPITTRGTPEDKTYAYRSSPLALSELRKAGVDLVNLANNHSMDYGVEGLLDTLDYLDAEGIRRVGAGRDSEEAYRHVIMEHNGMNIAFLGFSRVIHSASWYAGKNKPGLAETYTTKLPLQAIAKAREEADLVVVIAHWGEERNHRPIKVQTDLARQYIDQGADLVIASHPHVLQGFEQYKGKWIAYSLGNFIFTTNENSATWESMILEASCSKEGSCDLQLVPILTKWAQPIRMVKEEGRKLFDKLTAISVNAQVDEEGRVTAASRPSTGQAAVKSSVNETKKPTESNQAVRSGSKADPGNKSDSNTAKQSESAKSGSTANRNETPKLNGTTKPDEASKSNGTSKPNANPNSDEPAKTNHPVKPGGTPNVGESGQTGNQTNPGGMAESGEPVSGE</sequence>
<feature type="region of interest" description="Disordered" evidence="2">
    <location>
        <begin position="36"/>
        <end position="77"/>
    </location>
</feature>
<dbReference type="Gene3D" id="3.60.21.10">
    <property type="match status" value="1"/>
</dbReference>
<dbReference type="STRING" id="162209.IJ22_05940"/>
<dbReference type="SMART" id="SM00854">
    <property type="entry name" value="PGA_cap"/>
    <property type="match status" value="1"/>
</dbReference>
<feature type="domain" description="Capsule synthesis protein CapA" evidence="3">
    <location>
        <begin position="85"/>
        <end position="324"/>
    </location>
</feature>
<comment type="similarity">
    <text evidence="1">Belongs to the CapA family.</text>
</comment>
<dbReference type="KEGG" id="pnp:IJ22_05940"/>
<dbReference type="SUPFAM" id="SSF56300">
    <property type="entry name" value="Metallo-dependent phosphatases"/>
    <property type="match status" value="1"/>
</dbReference>
<reference evidence="5" key="1">
    <citation type="submission" date="2015-12" db="EMBL/GenBank/DDBJ databases">
        <title>Complete genome sequences of two moderately thermophilic Paenibacillus species.</title>
        <authorList>
            <person name="Butler R.III."/>
            <person name="Wang J."/>
            <person name="Stark B.C."/>
            <person name="Pombert J.-F."/>
        </authorList>
    </citation>
    <scope>NUCLEOTIDE SEQUENCE [LARGE SCALE GENOMIC DNA]</scope>
    <source>
        <strain evidence="5">32O-Y</strain>
    </source>
</reference>
<feature type="region of interest" description="Disordered" evidence="2">
    <location>
        <begin position="388"/>
        <end position="524"/>
    </location>
</feature>
<organism evidence="4 5">
    <name type="scientific">Paenibacillus naphthalenovorans</name>
    <dbReference type="NCBI Taxonomy" id="162209"/>
    <lineage>
        <taxon>Bacteria</taxon>
        <taxon>Bacillati</taxon>
        <taxon>Bacillota</taxon>
        <taxon>Bacilli</taxon>
        <taxon>Bacillales</taxon>
        <taxon>Paenibacillaceae</taxon>
        <taxon>Paenibacillus</taxon>
    </lineage>
</organism>
<feature type="compositionally biased region" description="Polar residues" evidence="2">
    <location>
        <begin position="394"/>
        <end position="408"/>
    </location>
</feature>
<name>A0A0U2W0F6_9BACL</name>
<dbReference type="RefSeq" id="WP_062407104.1">
    <property type="nucleotide sequence ID" value="NZ_CP013652.1"/>
</dbReference>
<proteinExistence type="inferred from homology"/>